<evidence type="ECO:0000313" key="1">
    <source>
        <dbReference type="EMBL" id="QJA59081.1"/>
    </source>
</evidence>
<sequence>MGYMTEIIVKKGAYGEDLALTVTDDDDVAIDLSGYTLTLKVWEDYDPDTVLWTLTGTATDEASGEASFAITATDLDEAGVYYGEVNMVETGVSLRKSKTFKIIVKESV</sequence>
<accession>A0A6M3JGH9</accession>
<reference evidence="2" key="1">
    <citation type="submission" date="2020-03" db="EMBL/GenBank/DDBJ databases">
        <title>The deep terrestrial virosphere.</title>
        <authorList>
            <person name="Holmfeldt K."/>
            <person name="Nilsson E."/>
            <person name="Simone D."/>
            <person name="Lopez-Fernandez M."/>
            <person name="Wu X."/>
            <person name="de Brujin I."/>
            <person name="Lundin D."/>
            <person name="Andersson A."/>
            <person name="Bertilsson S."/>
            <person name="Dopson M."/>
        </authorList>
    </citation>
    <scope>NUCLEOTIDE SEQUENCE</scope>
    <source>
        <strain evidence="2">MM415A05213</strain>
        <strain evidence="1">MM415B01367</strain>
    </source>
</reference>
<gene>
    <name evidence="2" type="ORF">MM415A05213_0009</name>
    <name evidence="1" type="ORF">MM415B01367_0012</name>
</gene>
<protein>
    <submittedName>
        <fullName evidence="2">Uncharacterized protein</fullName>
    </submittedName>
</protein>
<dbReference type="EMBL" id="MT141353">
    <property type="protein sequence ID" value="QJA59081.1"/>
    <property type="molecule type" value="Genomic_DNA"/>
</dbReference>
<dbReference type="AlphaFoldDB" id="A0A6M3JGH9"/>
<name>A0A6M3JGH9_9ZZZZ</name>
<evidence type="ECO:0000313" key="2">
    <source>
        <dbReference type="EMBL" id="QJA69023.1"/>
    </source>
</evidence>
<organism evidence="2">
    <name type="scientific">viral metagenome</name>
    <dbReference type="NCBI Taxonomy" id="1070528"/>
    <lineage>
        <taxon>unclassified sequences</taxon>
        <taxon>metagenomes</taxon>
        <taxon>organismal metagenomes</taxon>
    </lineage>
</organism>
<dbReference type="EMBL" id="MT141670">
    <property type="protein sequence ID" value="QJA69023.1"/>
    <property type="molecule type" value="Genomic_DNA"/>
</dbReference>
<proteinExistence type="predicted"/>